<dbReference type="PANTHER" id="PTHR30441">
    <property type="entry name" value="DUF748 DOMAIN-CONTAINING PROTEIN"/>
    <property type="match status" value="1"/>
</dbReference>
<dbReference type="Pfam" id="PF05170">
    <property type="entry name" value="AsmA"/>
    <property type="match status" value="1"/>
</dbReference>
<reference evidence="2 3" key="1">
    <citation type="submission" date="2020-03" db="EMBL/GenBank/DDBJ databases">
        <authorList>
            <person name="Sun Q."/>
        </authorList>
    </citation>
    <scope>NUCLEOTIDE SEQUENCE [LARGE SCALE GENOMIC DNA]</scope>
    <source>
        <strain evidence="2 3">JC162</strain>
    </source>
</reference>
<name>A0A848E918_9PROT</name>
<organism evidence="2 3">
    <name type="scientific">Neoroseomonas marina</name>
    <dbReference type="NCBI Taxonomy" id="1232220"/>
    <lineage>
        <taxon>Bacteria</taxon>
        <taxon>Pseudomonadati</taxon>
        <taxon>Pseudomonadota</taxon>
        <taxon>Alphaproteobacteria</taxon>
        <taxon>Acetobacterales</taxon>
        <taxon>Acetobacteraceae</taxon>
        <taxon>Neoroseomonas</taxon>
    </lineage>
</organism>
<dbReference type="RefSeq" id="WP_170052038.1">
    <property type="nucleotide sequence ID" value="NZ_JABBKX010000001.1"/>
</dbReference>
<dbReference type="EMBL" id="JABBKX010000001">
    <property type="protein sequence ID" value="NMJ39715.1"/>
    <property type="molecule type" value="Genomic_DNA"/>
</dbReference>
<feature type="domain" description="AsmA" evidence="1">
    <location>
        <begin position="190"/>
        <end position="534"/>
    </location>
</feature>
<dbReference type="PANTHER" id="PTHR30441:SF9">
    <property type="entry name" value="ASMA FAMILY PROTEIN YHJG"/>
    <property type="match status" value="1"/>
</dbReference>
<dbReference type="GO" id="GO:0005886">
    <property type="term" value="C:plasma membrane"/>
    <property type="evidence" value="ECO:0007669"/>
    <property type="project" value="TreeGrafter"/>
</dbReference>
<gene>
    <name evidence="2" type="ORF">GWK16_00565</name>
</gene>
<sequence length="646" mass="68034">MRSFARWTIGMVAAVVLLTAGAAGVLWMTARPMAEARLSAAVGRTVTLGGMSIEPSFGRTRITFTEVRIANPEGWPADPPFAQAARAIVEVDVAETWRTGALILPSVTVEAPAVTALSRGEGDNNYTFALPTPPGEAAAVEPAPPSRLRIGALRVQGGRARVAIEHLRAAFDIGFETRDDESGVPTIVAEARGTYAAQPLTASLTGGALLALGEATVPWPVDLSLTNGPTRARLTGTLRDALALAGADLTLELAGPDMALLTPLTGVPIPRTPRYQVRGKLSYAEARVRFTDIAGRVGNSDLGGTITIDPRGQRPDVTAELRSRRVDLADLTGFIGGRPGRGTPTRQTQQASRVLPDAPVNIPKLEMANVHLTYRAQQVIGGSAPVDNLRAELELIDGTITLRPVAFGVGRGEVVGNIVLTPRDGAALHLEGQVDFRRVDISRIMQFIGSEGGGSLTGRAQINATGRSTAELLARGDGSLLLVTSGGSLSAVLVDLSGLRLGNAIFSAFGLPSRTRIECFVSDFRLERGVLRSRVLLLETADALLSGEGSIRLDQERLDMRVRSQPKRLTIAALPTDLLVTGTLKDPVITPEIVELGIRGGIAAALGFASVPLAILPTIELGIGDDTRCNDTLRRAQGGRRGAGSR</sequence>
<comment type="caution">
    <text evidence="2">The sequence shown here is derived from an EMBL/GenBank/DDBJ whole genome shotgun (WGS) entry which is preliminary data.</text>
</comment>
<dbReference type="GO" id="GO:0090313">
    <property type="term" value="P:regulation of protein targeting to membrane"/>
    <property type="evidence" value="ECO:0007669"/>
    <property type="project" value="TreeGrafter"/>
</dbReference>
<dbReference type="AlphaFoldDB" id="A0A848E918"/>
<keyword evidence="3" id="KW-1185">Reference proteome</keyword>
<dbReference type="InterPro" id="IPR052894">
    <property type="entry name" value="AsmA-related"/>
</dbReference>
<evidence type="ECO:0000313" key="3">
    <source>
        <dbReference type="Proteomes" id="UP000548582"/>
    </source>
</evidence>
<evidence type="ECO:0000259" key="1">
    <source>
        <dbReference type="Pfam" id="PF05170"/>
    </source>
</evidence>
<dbReference type="InterPro" id="IPR007844">
    <property type="entry name" value="AsmA"/>
</dbReference>
<evidence type="ECO:0000313" key="2">
    <source>
        <dbReference type="EMBL" id="NMJ39715.1"/>
    </source>
</evidence>
<dbReference type="Proteomes" id="UP000548582">
    <property type="component" value="Unassembled WGS sequence"/>
</dbReference>
<proteinExistence type="predicted"/>
<protein>
    <submittedName>
        <fullName evidence="2">AsmA family protein</fullName>
    </submittedName>
</protein>
<accession>A0A848E918</accession>